<feature type="region of interest" description="Disordered" evidence="1">
    <location>
        <begin position="87"/>
        <end position="110"/>
    </location>
</feature>
<protein>
    <recommendedName>
        <fullName evidence="4">Asp23/Gls24 family envelope stress response protein</fullName>
    </recommendedName>
</protein>
<evidence type="ECO:0000256" key="1">
    <source>
        <dbReference type="SAM" id="MobiDB-lite"/>
    </source>
</evidence>
<keyword evidence="3" id="KW-1185">Reference proteome</keyword>
<comment type="caution">
    <text evidence="2">The sequence shown here is derived from an EMBL/GenBank/DDBJ whole genome shotgun (WGS) entry which is preliminary data.</text>
</comment>
<proteinExistence type="predicted"/>
<evidence type="ECO:0008006" key="4">
    <source>
        <dbReference type="Google" id="ProtNLM"/>
    </source>
</evidence>
<name>A0A8J4DFQ7_9ACTN</name>
<dbReference type="Proteomes" id="UP000605992">
    <property type="component" value="Unassembled WGS sequence"/>
</dbReference>
<gene>
    <name evidence="2" type="ORF">Pth03_78490</name>
</gene>
<feature type="compositionally biased region" description="Basic residues" evidence="1">
    <location>
        <begin position="97"/>
        <end position="110"/>
    </location>
</feature>
<evidence type="ECO:0000313" key="2">
    <source>
        <dbReference type="EMBL" id="GII59460.1"/>
    </source>
</evidence>
<evidence type="ECO:0000313" key="3">
    <source>
        <dbReference type="Proteomes" id="UP000605992"/>
    </source>
</evidence>
<accession>A0A8J4DFQ7</accession>
<dbReference type="EMBL" id="BOOR01000086">
    <property type="protein sequence ID" value="GII59460.1"/>
    <property type="molecule type" value="Genomic_DNA"/>
</dbReference>
<dbReference type="RefSeq" id="WP_203949512.1">
    <property type="nucleotide sequence ID" value="NZ_BOOR01000086.1"/>
</dbReference>
<organism evidence="2 3">
    <name type="scientific">Planotetraspora thailandica</name>
    <dbReference type="NCBI Taxonomy" id="487172"/>
    <lineage>
        <taxon>Bacteria</taxon>
        <taxon>Bacillati</taxon>
        <taxon>Actinomycetota</taxon>
        <taxon>Actinomycetes</taxon>
        <taxon>Streptosporangiales</taxon>
        <taxon>Streptosporangiaceae</taxon>
        <taxon>Planotetraspora</taxon>
    </lineage>
</organism>
<reference evidence="2" key="1">
    <citation type="submission" date="2021-01" db="EMBL/GenBank/DDBJ databases">
        <title>Whole genome shotgun sequence of Planotetraspora thailandica NBRC 104271.</title>
        <authorList>
            <person name="Komaki H."/>
            <person name="Tamura T."/>
        </authorList>
    </citation>
    <scope>NUCLEOTIDE SEQUENCE</scope>
    <source>
        <strain evidence="2">NBRC 104271</strain>
    </source>
</reference>
<dbReference type="AlphaFoldDB" id="A0A8J4DFQ7"/>
<sequence>MSGGLAGQVAERARACPQVEELSSGPFGTIATYLPGESVPGVAVRDDEIEIHVIARYGPPLPEVGTAVREAVGDLAGDRRVNVTIDDVRTHAPAAKPAKKPAKKKERRSS</sequence>